<evidence type="ECO:0000256" key="9">
    <source>
        <dbReference type="ARBA" id="ARBA00022801"/>
    </source>
</evidence>
<evidence type="ECO:0000256" key="7">
    <source>
        <dbReference type="ARBA" id="ARBA00022741"/>
    </source>
</evidence>
<name>A0AAU7E3N3_9POLY</name>
<evidence type="ECO:0000256" key="17">
    <source>
        <dbReference type="ARBA" id="ARBA00048988"/>
    </source>
</evidence>
<evidence type="ECO:0000256" key="10">
    <source>
        <dbReference type="ARBA" id="ARBA00022806"/>
    </source>
</evidence>
<dbReference type="InterPro" id="IPR027417">
    <property type="entry name" value="P-loop_NTPase"/>
</dbReference>
<evidence type="ECO:0000313" key="24">
    <source>
        <dbReference type="EMBL" id="XBH24066.1"/>
    </source>
</evidence>
<dbReference type="Gene3D" id="1.10.10.510">
    <property type="entry name" value="Zinc finger, large T-antigen D1 domain"/>
    <property type="match status" value="1"/>
</dbReference>
<evidence type="ECO:0000259" key="22">
    <source>
        <dbReference type="PROSITE" id="PS51287"/>
    </source>
</evidence>
<evidence type="ECO:0000259" key="23">
    <source>
        <dbReference type="PROSITE" id="PS51341"/>
    </source>
</evidence>
<evidence type="ECO:0000256" key="20">
    <source>
        <dbReference type="SAM" id="MobiDB-lite"/>
    </source>
</evidence>
<keyword evidence="13 18" id="KW-0238">DNA-binding</keyword>
<evidence type="ECO:0000256" key="8">
    <source>
        <dbReference type="ARBA" id="ARBA00022771"/>
    </source>
</evidence>
<comment type="catalytic activity">
    <reaction evidence="15">
        <text>Couples ATP hydrolysis with the unwinding of duplex DNA by translocating in the 3'-5' direction.</text>
        <dbReference type="EC" id="5.6.2.4"/>
    </reaction>
</comment>
<accession>A0AAU7E3N3</accession>
<feature type="region of interest" description="Disordered" evidence="20">
    <location>
        <begin position="495"/>
        <end position="516"/>
    </location>
</feature>
<dbReference type="Gene3D" id="1.20.1050.70">
    <property type="entry name" value="Large T antigen, SV40, domain 3"/>
    <property type="match status" value="1"/>
</dbReference>
<dbReference type="EMBL" id="PP711977">
    <property type="protein sequence ID" value="XBH24066.1"/>
    <property type="molecule type" value="Genomic_DNA"/>
</dbReference>
<dbReference type="InterPro" id="IPR010932">
    <property type="entry name" value="Lg_T_Ag_Polyomavir_C"/>
</dbReference>
<dbReference type="SUPFAM" id="SSF52540">
    <property type="entry name" value="P-loop containing nucleoside triphosphate hydrolases"/>
    <property type="match status" value="1"/>
</dbReference>
<keyword evidence="2" id="KW-0244">Early protein</keyword>
<dbReference type="GO" id="GO:0006260">
    <property type="term" value="P:DNA replication"/>
    <property type="evidence" value="ECO:0007669"/>
    <property type="project" value="UniProtKB-KW"/>
</dbReference>
<dbReference type="InterPro" id="IPR003133">
    <property type="entry name" value="T_Ag_DNA-bd"/>
</dbReference>
<evidence type="ECO:0000256" key="4">
    <source>
        <dbReference type="ARBA" id="ARBA00022562"/>
    </source>
</evidence>
<reference evidence="24" key="2">
    <citation type="submission" date="2024-02" db="EMBL/GenBank/DDBJ databases">
        <authorList>
            <person name="Hu B."/>
        </authorList>
    </citation>
    <scope>NUCLEOTIDE SEQUENCE</scope>
    <source>
        <strain evidence="24">2A/Uganda/UR14/2018</strain>
    </source>
</reference>
<dbReference type="GO" id="GO:0043138">
    <property type="term" value="F:3'-5' DNA helicase activity"/>
    <property type="evidence" value="ECO:0007669"/>
    <property type="project" value="UniProtKB-EC"/>
</dbReference>
<keyword evidence="5" id="KW-0235">DNA replication</keyword>
<dbReference type="Pfam" id="PF02217">
    <property type="entry name" value="T_Ag_DNA_bind"/>
    <property type="match status" value="1"/>
</dbReference>
<dbReference type="GO" id="GO:0016787">
    <property type="term" value="F:hydrolase activity"/>
    <property type="evidence" value="ECO:0007669"/>
    <property type="project" value="UniProtKB-KW"/>
</dbReference>
<keyword evidence="9" id="KW-0378">Hydrolase</keyword>
<dbReference type="SUPFAM" id="SSF55464">
    <property type="entry name" value="Origin of replication-binding domain, RBD-like"/>
    <property type="match status" value="1"/>
</dbReference>
<keyword evidence="4" id="KW-1048">Host nucleus</keyword>
<evidence type="ECO:0000256" key="6">
    <source>
        <dbReference type="ARBA" id="ARBA00022723"/>
    </source>
</evidence>
<dbReference type="EC" id="5.6.2.4" evidence="16"/>
<evidence type="ECO:0000256" key="16">
    <source>
        <dbReference type="ARBA" id="ARBA00034808"/>
    </source>
</evidence>
<dbReference type="InterPro" id="IPR014015">
    <property type="entry name" value="Helicase_SF3_DNA-vir"/>
</dbReference>
<evidence type="ECO:0000256" key="14">
    <source>
        <dbReference type="ARBA" id="ARBA00023235"/>
    </source>
</evidence>
<protein>
    <recommendedName>
        <fullName evidence="16">DNA 3'-5' helicase</fullName>
        <ecNumber evidence="16">5.6.2.4</ecNumber>
    </recommendedName>
</protein>
<dbReference type="Gene3D" id="3.40.50.300">
    <property type="entry name" value="P-loop containing nucleotide triphosphate hydrolases"/>
    <property type="match status" value="1"/>
</dbReference>
<dbReference type="PROSITE" id="PS51206">
    <property type="entry name" value="SF3_HELICASE_1"/>
    <property type="match status" value="1"/>
</dbReference>
<evidence type="ECO:0000256" key="18">
    <source>
        <dbReference type="PROSITE-ProRule" id="PRU00620"/>
    </source>
</evidence>
<keyword evidence="7" id="KW-0547">Nucleotide-binding</keyword>
<evidence type="ECO:0000256" key="3">
    <source>
        <dbReference type="ARBA" id="ARBA00022553"/>
    </source>
</evidence>
<sequence length="516" mass="59233">MPEDLLPFLSTAILSNKTVSSFLIFTTVEKSVLLYAKLKDRFKCTFISRHKQNNNDTEALVFMITPSRHRVSAINNFCHSLCSISFVLVKGIIKEYALYVHMCIDPYTKIEESIPGGLSRDFFDTPEEAAKNVSWKLVSEFALDIECEDIFMLMGMYKEFAEPPKECNKCAEKMIPNHYNHHFHHHENSLLFVDCRNQKAICQQAVDGVIAARRVATTQLTREQQLTERFKKLLTKMEMLFSARSNVSIKLYMCGVAWMQSLFGFGGLDMTQFLLHFLDCMVCNVPKKRFYLFTGPVNTGKTTLAAALLDLCGGKSLNVNQPFDKLNFELGVAIDQFMVVFEDVKGQTSDNKNLPPGQGMNNLDHLRDYLDGAVRVNLEKKHLNKKSQIFPPGIITANQYHVPFTLRARIHKTIEFKYQKNLYLSLKKTEDLGRHRVLQSGICLLMYLIFHCEVEDFSSSIQDSIRKWKARINEEVTQLQYLDFKINISKGLKIDETENSQGPPTQECETEDFINE</sequence>
<dbReference type="GO" id="GO:0008270">
    <property type="term" value="F:zinc ion binding"/>
    <property type="evidence" value="ECO:0007669"/>
    <property type="project" value="UniProtKB-KW"/>
</dbReference>
<dbReference type="PROSITE" id="PS51287">
    <property type="entry name" value="T_AG_OBD"/>
    <property type="match status" value="1"/>
</dbReference>
<evidence type="ECO:0000256" key="13">
    <source>
        <dbReference type="ARBA" id="ARBA00023125"/>
    </source>
</evidence>
<proteinExistence type="predicted"/>
<keyword evidence="6" id="KW-0479">Metal-binding</keyword>
<keyword evidence="8 19" id="KW-0863">Zinc-finger</keyword>
<reference evidence="24" key="1">
    <citation type="journal article" date="2024" name="Microbiome">
        <title>Substantial viral diversity in bats and rodents from East Africa: insights into evolution, recombination, and cocirculation.</title>
        <authorList>
            <person name="Wang D."/>
            <person name="Yang X."/>
            <person name="Ren Z."/>
            <person name="Hu B."/>
            <person name="Zhao H."/>
            <person name="Yang K."/>
            <person name="Shi P."/>
            <person name="Zhang Z."/>
            <person name="Feng Q."/>
            <person name="Nawenja C.V."/>
            <person name="Obanda V."/>
            <person name="Robert K."/>
            <person name="Nalikka B."/>
            <person name="Waruhiu C.N."/>
            <person name="Ochola G.O."/>
            <person name="Onyuok S.O."/>
            <person name="Ochieng H."/>
            <person name="Li B."/>
            <person name="Zhu Y."/>
            <person name="Si H."/>
            <person name="Yin J."/>
            <person name="Kristiansen K."/>
            <person name="Jin X."/>
            <person name="Xu X."/>
            <person name="Xiao M."/>
            <person name="Agwanda B."/>
            <person name="Ommeh S."/>
            <person name="Li J."/>
            <person name="Shi Z.L."/>
        </authorList>
    </citation>
    <scope>NUCLEOTIDE SEQUENCE</scope>
    <source>
        <strain evidence="24">2A/Uganda/UR14/2018</strain>
    </source>
</reference>
<dbReference type="GO" id="GO:0003688">
    <property type="term" value="F:DNA replication origin binding"/>
    <property type="evidence" value="ECO:0007669"/>
    <property type="project" value="InterPro"/>
</dbReference>
<evidence type="ECO:0000256" key="11">
    <source>
        <dbReference type="ARBA" id="ARBA00022833"/>
    </source>
</evidence>
<evidence type="ECO:0000256" key="19">
    <source>
        <dbReference type="PROSITE-ProRule" id="PRU00671"/>
    </source>
</evidence>
<evidence type="ECO:0000256" key="5">
    <source>
        <dbReference type="ARBA" id="ARBA00022705"/>
    </source>
</evidence>
<evidence type="ECO:0000256" key="15">
    <source>
        <dbReference type="ARBA" id="ARBA00034617"/>
    </source>
</evidence>
<evidence type="ECO:0000259" key="21">
    <source>
        <dbReference type="PROSITE" id="PS51206"/>
    </source>
</evidence>
<dbReference type="GO" id="GO:0005524">
    <property type="term" value="F:ATP binding"/>
    <property type="evidence" value="ECO:0007669"/>
    <property type="project" value="UniProtKB-KW"/>
</dbReference>
<dbReference type="PROSITE" id="PS51341">
    <property type="entry name" value="ZF_LTAG_D1"/>
    <property type="match status" value="1"/>
</dbReference>
<keyword evidence="11" id="KW-0862">Zinc</keyword>
<dbReference type="Pfam" id="PF06431">
    <property type="entry name" value="Polyoma_lg_T_C"/>
    <property type="match status" value="1"/>
</dbReference>
<keyword evidence="10" id="KW-0347">Helicase</keyword>
<dbReference type="InterPro" id="IPR017910">
    <property type="entry name" value="Znf_lg_T-Ag_D1-typ"/>
</dbReference>
<organism evidence="24">
    <name type="scientific">Rousettus bat polyomavirus</name>
    <dbReference type="NCBI Taxonomy" id="3141932"/>
    <lineage>
        <taxon>Viruses</taxon>
        <taxon>Monodnaviria</taxon>
        <taxon>Shotokuvirae</taxon>
        <taxon>Cossaviricota</taxon>
        <taxon>Papovaviricetes</taxon>
        <taxon>Sepolyvirales</taxon>
        <taxon>Polyomaviridae</taxon>
    </lineage>
</organism>
<keyword evidence="14" id="KW-0413">Isomerase</keyword>
<evidence type="ECO:0000256" key="12">
    <source>
        <dbReference type="ARBA" id="ARBA00022840"/>
    </source>
</evidence>
<dbReference type="GO" id="GO:0042025">
    <property type="term" value="C:host cell nucleus"/>
    <property type="evidence" value="ECO:0007669"/>
    <property type="project" value="UniProtKB-SubCell"/>
</dbReference>
<comment type="catalytic activity">
    <reaction evidence="17">
        <text>ATP + H2O = ADP + phosphate + H(+)</text>
        <dbReference type="Rhea" id="RHEA:13065"/>
        <dbReference type="ChEBI" id="CHEBI:15377"/>
        <dbReference type="ChEBI" id="CHEBI:15378"/>
        <dbReference type="ChEBI" id="CHEBI:30616"/>
        <dbReference type="ChEBI" id="CHEBI:43474"/>
        <dbReference type="ChEBI" id="CHEBI:456216"/>
        <dbReference type="EC" id="5.6.2.4"/>
    </reaction>
</comment>
<evidence type="ECO:0000256" key="1">
    <source>
        <dbReference type="ARBA" id="ARBA00004147"/>
    </source>
</evidence>
<keyword evidence="12" id="KW-0067">ATP-binding</keyword>
<dbReference type="InterPro" id="IPR037102">
    <property type="entry name" value="Znf_lg_T-Ag_D1_dom_sf"/>
</dbReference>
<feature type="domain" description="SF3 helicase" evidence="21">
    <location>
        <begin position="269"/>
        <end position="429"/>
    </location>
</feature>
<dbReference type="Gene3D" id="3.40.1310.20">
    <property type="match status" value="1"/>
</dbReference>
<comment type="subcellular location">
    <subcellularLocation>
        <location evidence="1">Host nucleus</location>
    </subcellularLocation>
</comment>
<feature type="domain" description="T-ag OBD" evidence="22">
    <location>
        <begin position="2"/>
        <end position="120"/>
    </location>
</feature>
<feature type="domain" description="T-ag D1-type" evidence="23">
    <location>
        <begin position="130"/>
        <end position="222"/>
    </location>
</feature>
<feature type="DNA-binding region" description="T-ag OBD" evidence="18">
    <location>
        <begin position="2"/>
        <end position="120"/>
    </location>
</feature>
<keyword evidence="3" id="KW-0597">Phosphoprotein</keyword>
<evidence type="ECO:0000256" key="2">
    <source>
        <dbReference type="ARBA" id="ARBA00022518"/>
    </source>
</evidence>